<comment type="caution">
    <text evidence="3">The sequence shown here is derived from an EMBL/GenBank/DDBJ whole genome shotgun (WGS) entry which is preliminary data.</text>
</comment>
<feature type="domain" description="AMP-dependent synthetase/ligase" evidence="2">
    <location>
        <begin position="14"/>
        <end position="325"/>
    </location>
</feature>
<dbReference type="Gene3D" id="3.30.300.30">
    <property type="match status" value="1"/>
</dbReference>
<dbReference type="InterPro" id="IPR000873">
    <property type="entry name" value="AMP-dep_synth/lig_dom"/>
</dbReference>
<name>A0ABS1DKD0_9PROT</name>
<evidence type="ECO:0000313" key="4">
    <source>
        <dbReference type="Proteomes" id="UP001296873"/>
    </source>
</evidence>
<sequence length="487" mass="53074">MSMPPRETGSFENDYGSLNAAELSAYARRAAEHLFRAGIPHNARIGLCADNGPAWDVAQAACWRLGSSVVALDPALSASDLSATVTELNIRRVLTNRHDLGALPVPTVQLGTLELLADAPTRLADEPTGGLDDEAMVTFTSGTTSRPKAIAYSHRQLLEAIKRVADALGPIRQDDRTLCWLPMNNLFQRMMNLVSFQSNMRVFYKPFAVDVFTALKTVQPTIVIGVPRFYEKAVTLGEDDLGGRARLAITGSAASSRNVIRHFEDRGIALLEAYGVSESLVPIAANSSTERRQGSVGKPLPGNDVRIANTGEIEVRGPGVFTGYLGGEPARFDGNGFYSTGDRGYFDRDGFLYIDGRMDDVFKTSTGRKVDAARIETKLCSYASVNEAVVVGADRKVVTAIIVGRGDDPAGTIPEITRLNEELISYERIAGIVFSHRPFAETSGLKTTNGKLRKNAIVEHYSREIEELYQRLEEAGRQSTIFVKQVL</sequence>
<proteinExistence type="inferred from homology"/>
<dbReference type="PANTHER" id="PTHR43201">
    <property type="entry name" value="ACYL-COA SYNTHETASE"/>
    <property type="match status" value="1"/>
</dbReference>
<dbReference type="Proteomes" id="UP001296873">
    <property type="component" value="Unassembled WGS sequence"/>
</dbReference>
<reference evidence="3 4" key="1">
    <citation type="journal article" date="2020" name="Microorganisms">
        <title>Osmotic Adaptation and Compatible Solute Biosynthesis of Phototrophic Bacteria as Revealed from Genome Analyses.</title>
        <authorList>
            <person name="Imhoff J.F."/>
            <person name="Rahn T."/>
            <person name="Kunzel S."/>
            <person name="Keller A."/>
            <person name="Neulinger S.C."/>
        </authorList>
    </citation>
    <scope>NUCLEOTIDE SEQUENCE [LARGE SCALE GENOMIC DNA]</scope>
    <source>
        <strain evidence="3 4">DSM 9895</strain>
    </source>
</reference>
<accession>A0ABS1DKD0</accession>
<dbReference type="InterPro" id="IPR020845">
    <property type="entry name" value="AMP-binding_CS"/>
</dbReference>
<evidence type="ECO:0000313" key="3">
    <source>
        <dbReference type="EMBL" id="MBK1670932.1"/>
    </source>
</evidence>
<dbReference type="Pfam" id="PF23562">
    <property type="entry name" value="AMP-binding_C_3"/>
    <property type="match status" value="1"/>
</dbReference>
<dbReference type="PROSITE" id="PS00455">
    <property type="entry name" value="AMP_BINDING"/>
    <property type="match status" value="1"/>
</dbReference>
<evidence type="ECO:0000259" key="2">
    <source>
        <dbReference type="Pfam" id="PF00501"/>
    </source>
</evidence>
<dbReference type="PANTHER" id="PTHR43201:SF8">
    <property type="entry name" value="ACYL-COA SYNTHETASE FAMILY MEMBER 3"/>
    <property type="match status" value="1"/>
</dbReference>
<dbReference type="Gene3D" id="3.40.50.12780">
    <property type="entry name" value="N-terminal domain of ligase-like"/>
    <property type="match status" value="1"/>
</dbReference>
<dbReference type="SUPFAM" id="SSF56801">
    <property type="entry name" value="Acetyl-CoA synthetase-like"/>
    <property type="match status" value="1"/>
</dbReference>
<keyword evidence="4" id="KW-1185">Reference proteome</keyword>
<evidence type="ECO:0000256" key="1">
    <source>
        <dbReference type="ARBA" id="ARBA00006432"/>
    </source>
</evidence>
<dbReference type="InterPro" id="IPR042099">
    <property type="entry name" value="ANL_N_sf"/>
</dbReference>
<organism evidence="3 4">
    <name type="scientific">Rhodovibrio sodomensis</name>
    <dbReference type="NCBI Taxonomy" id="1088"/>
    <lineage>
        <taxon>Bacteria</taxon>
        <taxon>Pseudomonadati</taxon>
        <taxon>Pseudomonadota</taxon>
        <taxon>Alphaproteobacteria</taxon>
        <taxon>Rhodospirillales</taxon>
        <taxon>Rhodovibrionaceae</taxon>
        <taxon>Rhodovibrio</taxon>
    </lineage>
</organism>
<protein>
    <recommendedName>
        <fullName evidence="2">AMP-dependent synthetase/ligase domain-containing protein</fullName>
    </recommendedName>
</protein>
<comment type="similarity">
    <text evidence="1">Belongs to the ATP-dependent AMP-binding enzyme family.</text>
</comment>
<dbReference type="InterPro" id="IPR045851">
    <property type="entry name" value="AMP-bd_C_sf"/>
</dbReference>
<gene>
    <name evidence="3" type="ORF">CKO28_23245</name>
</gene>
<dbReference type="EMBL" id="NRRL01000129">
    <property type="protein sequence ID" value="MBK1670932.1"/>
    <property type="molecule type" value="Genomic_DNA"/>
</dbReference>
<dbReference type="RefSeq" id="WP_207168914.1">
    <property type="nucleotide sequence ID" value="NZ_NRRL01000129.1"/>
</dbReference>
<dbReference type="Pfam" id="PF00501">
    <property type="entry name" value="AMP-binding"/>
    <property type="match status" value="1"/>
</dbReference>